<keyword evidence="1" id="KW-0732">Signal</keyword>
<feature type="signal peptide" evidence="1">
    <location>
        <begin position="1"/>
        <end position="23"/>
    </location>
</feature>
<dbReference type="EMBL" id="CAICTM010000654">
    <property type="protein sequence ID" value="CAB9514463.1"/>
    <property type="molecule type" value="Genomic_DNA"/>
</dbReference>
<evidence type="ECO:0000313" key="2">
    <source>
        <dbReference type="EMBL" id="CAB9514463.1"/>
    </source>
</evidence>
<proteinExistence type="predicted"/>
<protein>
    <submittedName>
        <fullName evidence="2">Uncharacterized protein</fullName>
    </submittedName>
</protein>
<evidence type="ECO:0000256" key="1">
    <source>
        <dbReference type="SAM" id="SignalP"/>
    </source>
</evidence>
<reference evidence="2" key="1">
    <citation type="submission" date="2020-06" db="EMBL/GenBank/DDBJ databases">
        <authorList>
            <consortium name="Plant Systems Biology data submission"/>
        </authorList>
    </citation>
    <scope>NUCLEOTIDE SEQUENCE</scope>
    <source>
        <strain evidence="2">D6</strain>
    </source>
</reference>
<organism evidence="2 3">
    <name type="scientific">Seminavis robusta</name>
    <dbReference type="NCBI Taxonomy" id="568900"/>
    <lineage>
        <taxon>Eukaryota</taxon>
        <taxon>Sar</taxon>
        <taxon>Stramenopiles</taxon>
        <taxon>Ochrophyta</taxon>
        <taxon>Bacillariophyta</taxon>
        <taxon>Bacillariophyceae</taxon>
        <taxon>Bacillariophycidae</taxon>
        <taxon>Naviculales</taxon>
        <taxon>Naviculaceae</taxon>
        <taxon>Seminavis</taxon>
    </lineage>
</organism>
<name>A0A9N8HGR9_9STRA</name>
<comment type="caution">
    <text evidence="2">The sequence shown here is derived from an EMBL/GenBank/DDBJ whole genome shotgun (WGS) entry which is preliminary data.</text>
</comment>
<sequence length="183" mass="20395">MTNNLLQLLLLLCLGLTVQPVHGYANWLKCYVDLDDTEVVMNKKIKTHDDADHIVELQVQKEGDDESWTTSTVSYPANKATTYKIKVKPPQALQGSNMQFVVEYEATFNNGESTTTAAQFTFPKMCDGKRSFARNCNEPVTFEINGTADSVEIWGAWAIGFGQVSLTPRLVFLKGDPEPEAEL</sequence>
<feature type="chain" id="PRO_5040208019" evidence="1">
    <location>
        <begin position="24"/>
        <end position="183"/>
    </location>
</feature>
<dbReference type="AlphaFoldDB" id="A0A9N8HGR9"/>
<gene>
    <name evidence="2" type="ORF">SEMRO_655_G182180.1</name>
</gene>
<keyword evidence="3" id="KW-1185">Reference proteome</keyword>
<dbReference type="Proteomes" id="UP001153069">
    <property type="component" value="Unassembled WGS sequence"/>
</dbReference>
<evidence type="ECO:0000313" key="3">
    <source>
        <dbReference type="Proteomes" id="UP001153069"/>
    </source>
</evidence>
<dbReference type="OrthoDB" id="45198at2759"/>
<accession>A0A9N8HGR9</accession>